<evidence type="ECO:0000259" key="2">
    <source>
        <dbReference type="PROSITE" id="PS51384"/>
    </source>
</evidence>
<dbReference type="GO" id="GO:0016491">
    <property type="term" value="F:oxidoreductase activity"/>
    <property type="evidence" value="ECO:0007669"/>
    <property type="project" value="InterPro"/>
</dbReference>
<dbReference type="SUPFAM" id="SSF52343">
    <property type="entry name" value="Ferredoxin reductase-like, C-terminal NADP-linked domain"/>
    <property type="match status" value="1"/>
</dbReference>
<evidence type="ECO:0000259" key="1">
    <source>
        <dbReference type="PROSITE" id="PS51085"/>
    </source>
</evidence>
<feature type="domain" description="FAD-binding FR-type" evidence="2">
    <location>
        <begin position="327"/>
        <end position="432"/>
    </location>
</feature>
<dbReference type="InterPro" id="IPR006058">
    <property type="entry name" value="2Fe2S_fd_BS"/>
</dbReference>
<dbReference type="PROSITE" id="PS51085">
    <property type="entry name" value="2FE2S_FER_2"/>
    <property type="match status" value="1"/>
</dbReference>
<sequence>MKRLQPSQFHQAERAVQKRLGVADMVAQHSEGYIRSTMPDQHRDFFTNLPMLIVSITDFDGFPWPIPLHGKPGFIKSPNANTLEIEAYPTLKDVLKLNFKKSQKIGILGIELHTRRRNRMNGTIEEINNNSFSVICEQSFGNCPQYIQKRELHWVETPQKCLQTEDIFLTNTLTSTSAEWIESSDTFFISSRTKRLSTDKRDGLDVSHRGGKPGFVKVENDTLYFPDFSGNKFFNTLGNIQSDSRVGLYFPDYESGKIVLISGTAKIIWDKEITRIFEGAERIISVKVRNCLILDSFLPVRGVLTELSPSLIRTGTWENPQEKSAARVYKQFKIIKKIKESRDVTSFYIRPLDGSALSTYLPGQFLPISIKQPHTSSTCLRTYTLSQAPLSNAYRFSVKREKFGLASRILHDTINTGDSLYVSQPEGNFTLQSNKKTNVFLSAGIGITPMIAMLQGLIQEVEKGEKPQDVYFIHSTQSSETHTFANELKHLNKRHKWLQLYTIYSQPKLNDKLGQHYDVSGRISLDLLRKILPTGNFDVYLCGSESFMRSSYTNLKAMDIAESRIFYEFFDDSSFESHQLNKFQTAQRAEIYFAKSNITATWTPNDGTLLQFAEKMGLKPMYSCRTGNCGTCSCTLSTGEVTYANKPGYTPINGSALICCARPALNTTKLTFHI</sequence>
<protein>
    <submittedName>
        <fullName evidence="3">Pyridoxamine 5'-phosphate oxidase family protein</fullName>
    </submittedName>
</protein>
<dbReference type="InterPro" id="IPR017927">
    <property type="entry name" value="FAD-bd_FR_type"/>
</dbReference>
<dbReference type="InterPro" id="IPR008333">
    <property type="entry name" value="Cbr1-like_FAD-bd_dom"/>
</dbReference>
<comment type="caution">
    <text evidence="3">The sequence shown here is derived from an EMBL/GenBank/DDBJ whole genome shotgun (WGS) entry which is preliminary data.</text>
</comment>
<name>A0AAW7XD28_9GAMM</name>
<dbReference type="Gene3D" id="3.10.20.30">
    <property type="match status" value="1"/>
</dbReference>
<dbReference type="Gene3D" id="3.40.50.80">
    <property type="entry name" value="Nucleotide-binding domain of ferredoxin-NADP reductase (FNR) module"/>
    <property type="match status" value="1"/>
</dbReference>
<dbReference type="InterPro" id="IPR017938">
    <property type="entry name" value="Riboflavin_synthase-like_b-brl"/>
</dbReference>
<proteinExistence type="predicted"/>
<dbReference type="EMBL" id="JAUOPB010000014">
    <property type="protein sequence ID" value="MDO6424317.1"/>
    <property type="molecule type" value="Genomic_DNA"/>
</dbReference>
<dbReference type="PROSITE" id="PS51384">
    <property type="entry name" value="FAD_FR"/>
    <property type="match status" value="1"/>
</dbReference>
<dbReference type="GO" id="GO:0051537">
    <property type="term" value="F:2 iron, 2 sulfur cluster binding"/>
    <property type="evidence" value="ECO:0007669"/>
    <property type="project" value="InterPro"/>
</dbReference>
<organism evidence="3 4">
    <name type="scientific">Saccharophagus degradans</name>
    <dbReference type="NCBI Taxonomy" id="86304"/>
    <lineage>
        <taxon>Bacteria</taxon>
        <taxon>Pseudomonadati</taxon>
        <taxon>Pseudomonadota</taxon>
        <taxon>Gammaproteobacteria</taxon>
        <taxon>Cellvibrionales</taxon>
        <taxon>Cellvibrionaceae</taxon>
        <taxon>Saccharophagus</taxon>
    </lineage>
</organism>
<dbReference type="InterPro" id="IPR012349">
    <property type="entry name" value="Split_barrel_FMN-bd"/>
</dbReference>
<dbReference type="Proteomes" id="UP001169760">
    <property type="component" value="Unassembled WGS sequence"/>
</dbReference>
<dbReference type="SUPFAM" id="SSF54292">
    <property type="entry name" value="2Fe-2S ferredoxin-like"/>
    <property type="match status" value="1"/>
</dbReference>
<dbReference type="InterPro" id="IPR001433">
    <property type="entry name" value="OxRdtase_FAD/NAD-bd"/>
</dbReference>
<evidence type="ECO:0000313" key="4">
    <source>
        <dbReference type="Proteomes" id="UP001169760"/>
    </source>
</evidence>
<dbReference type="Gene3D" id="2.30.110.10">
    <property type="entry name" value="Electron Transport, Fmn-binding Protein, Chain A"/>
    <property type="match status" value="1"/>
</dbReference>
<dbReference type="PROSITE" id="PS00197">
    <property type="entry name" value="2FE2S_FER_1"/>
    <property type="match status" value="1"/>
</dbReference>
<dbReference type="InterPro" id="IPR012675">
    <property type="entry name" value="Beta-grasp_dom_sf"/>
</dbReference>
<dbReference type="InterPro" id="IPR001041">
    <property type="entry name" value="2Fe-2S_ferredoxin-type"/>
</dbReference>
<evidence type="ECO:0000313" key="3">
    <source>
        <dbReference type="EMBL" id="MDO6424317.1"/>
    </source>
</evidence>
<dbReference type="InterPro" id="IPR039261">
    <property type="entry name" value="FNR_nucleotide-bd"/>
</dbReference>
<dbReference type="AlphaFoldDB" id="A0AAW7XD28"/>
<dbReference type="SUPFAM" id="SSF50475">
    <property type="entry name" value="FMN-binding split barrel"/>
    <property type="match status" value="1"/>
</dbReference>
<dbReference type="PANTHER" id="PTHR42815:SF2">
    <property type="entry name" value="FAD-BINDING, PUTATIVE (AFU_ORTHOLOGUE AFUA_6G07600)-RELATED"/>
    <property type="match status" value="1"/>
</dbReference>
<dbReference type="PANTHER" id="PTHR42815">
    <property type="entry name" value="FAD-BINDING, PUTATIVE (AFU_ORTHOLOGUE AFUA_6G07600)-RELATED"/>
    <property type="match status" value="1"/>
</dbReference>
<dbReference type="Pfam" id="PF00111">
    <property type="entry name" value="Fer2"/>
    <property type="match status" value="1"/>
</dbReference>
<dbReference type="Pfam" id="PF00970">
    <property type="entry name" value="FAD_binding_6"/>
    <property type="match status" value="1"/>
</dbReference>
<accession>A0AAW7XD28</accession>
<reference evidence="3" key="1">
    <citation type="submission" date="2023-07" db="EMBL/GenBank/DDBJ databases">
        <title>Genome content predicts the carbon catabolic preferences of heterotrophic bacteria.</title>
        <authorList>
            <person name="Gralka M."/>
        </authorList>
    </citation>
    <scope>NUCLEOTIDE SEQUENCE</scope>
    <source>
        <strain evidence="3">I3M17_2</strain>
    </source>
</reference>
<dbReference type="Gene3D" id="2.40.30.10">
    <property type="entry name" value="Translation factors"/>
    <property type="match status" value="1"/>
</dbReference>
<dbReference type="CDD" id="cd06184">
    <property type="entry name" value="flavohem_like_fad_nad_binding"/>
    <property type="match status" value="1"/>
</dbReference>
<dbReference type="SUPFAM" id="SSF63380">
    <property type="entry name" value="Riboflavin synthase domain-like"/>
    <property type="match status" value="1"/>
</dbReference>
<dbReference type="RefSeq" id="WP_303493683.1">
    <property type="nucleotide sequence ID" value="NZ_JAUOPB010000014.1"/>
</dbReference>
<dbReference type="PRINTS" id="PR00410">
    <property type="entry name" value="PHEHYDRXLASE"/>
</dbReference>
<dbReference type="CDD" id="cd00207">
    <property type="entry name" value="fer2"/>
    <property type="match status" value="1"/>
</dbReference>
<feature type="domain" description="2Fe-2S ferredoxin-type" evidence="1">
    <location>
        <begin position="589"/>
        <end position="674"/>
    </location>
</feature>
<gene>
    <name evidence="3" type="ORF">Q4521_17665</name>
</gene>
<dbReference type="InterPro" id="IPR036010">
    <property type="entry name" value="2Fe-2S_ferredoxin-like_sf"/>
</dbReference>
<dbReference type="Pfam" id="PF00175">
    <property type="entry name" value="NAD_binding_1"/>
    <property type="match status" value="1"/>
</dbReference>